<dbReference type="Proteomes" id="UP000252355">
    <property type="component" value="Unassembled WGS sequence"/>
</dbReference>
<evidence type="ECO:0000313" key="2">
    <source>
        <dbReference type="EMBL" id="RCK79910.1"/>
    </source>
</evidence>
<feature type="chain" id="PRO_5017084720" description="Lipoprotein" evidence="1">
    <location>
        <begin position="22"/>
        <end position="99"/>
    </location>
</feature>
<dbReference type="EMBL" id="QOQW01000009">
    <property type="protein sequence ID" value="RCK79910.1"/>
    <property type="molecule type" value="Genomic_DNA"/>
</dbReference>
<evidence type="ECO:0008006" key="4">
    <source>
        <dbReference type="Google" id="ProtNLM"/>
    </source>
</evidence>
<gene>
    <name evidence="2" type="ORF">OZSIB_3779</name>
</gene>
<proteinExistence type="predicted"/>
<organism evidence="2 3">
    <name type="scientific">Candidatus Ozemobacter sibiricus</name>
    <dbReference type="NCBI Taxonomy" id="2268124"/>
    <lineage>
        <taxon>Bacteria</taxon>
        <taxon>Candidatus Ozemobacteria</taxon>
        <taxon>Candidatus Ozemobacterales</taxon>
        <taxon>Candidatus Ozemobacteraceae</taxon>
        <taxon>Candidatus Ozemobacter</taxon>
    </lineage>
</organism>
<evidence type="ECO:0000256" key="1">
    <source>
        <dbReference type="SAM" id="SignalP"/>
    </source>
</evidence>
<keyword evidence="1" id="KW-0732">Signal</keyword>
<dbReference type="PROSITE" id="PS51257">
    <property type="entry name" value="PROKAR_LIPOPROTEIN"/>
    <property type="match status" value="1"/>
</dbReference>
<comment type="caution">
    <text evidence="2">The sequence shown here is derived from an EMBL/GenBank/DDBJ whole genome shotgun (WGS) entry which is preliminary data.</text>
</comment>
<evidence type="ECO:0000313" key="3">
    <source>
        <dbReference type="Proteomes" id="UP000252355"/>
    </source>
</evidence>
<name>A0A367ZPE8_9BACT</name>
<reference evidence="2 3" key="1">
    <citation type="submission" date="2018-05" db="EMBL/GenBank/DDBJ databases">
        <title>A metagenomic window into the 2 km-deep terrestrial subsurface aquifer revealed taxonomically and functionally diverse microbial community comprising novel uncultured bacterial lineages.</title>
        <authorList>
            <person name="Kadnikov V.V."/>
            <person name="Mardanov A.V."/>
            <person name="Beletsky A.V."/>
            <person name="Banks D."/>
            <person name="Pimenov N.V."/>
            <person name="Frank Y.A."/>
            <person name="Karnachuk O.V."/>
            <person name="Ravin N.V."/>
        </authorList>
    </citation>
    <scope>NUCLEOTIDE SEQUENCE [LARGE SCALE GENOMIC DNA]</scope>
    <source>
        <strain evidence="2">BY5</strain>
    </source>
</reference>
<feature type="signal peptide" evidence="1">
    <location>
        <begin position="1"/>
        <end position="21"/>
    </location>
</feature>
<sequence>MKRPWLLLLALLLAVSSAGCRRPPANPPLLYEKEALELAEKIKAKKAAEAQQYLSDRYPWEGRRRRIDQLPDRLTDTHERIKAEMELLRLVIHGPKKGK</sequence>
<dbReference type="AlphaFoldDB" id="A0A367ZPE8"/>
<accession>A0A367ZPE8</accession>
<protein>
    <recommendedName>
        <fullName evidence="4">Lipoprotein</fullName>
    </recommendedName>
</protein>